<comment type="caution">
    <text evidence="1">The sequence shown here is derived from an EMBL/GenBank/DDBJ whole genome shotgun (WGS) entry which is preliminary data.</text>
</comment>
<gene>
    <name evidence="1" type="ORF">H4S07_005209</name>
</gene>
<name>A0ACC1L4K2_9FUNG</name>
<evidence type="ECO:0000313" key="2">
    <source>
        <dbReference type="Proteomes" id="UP001140096"/>
    </source>
</evidence>
<accession>A0ACC1L4K2</accession>
<dbReference type="Proteomes" id="UP001140096">
    <property type="component" value="Unassembled WGS sequence"/>
</dbReference>
<dbReference type="EMBL" id="JANBUP010002449">
    <property type="protein sequence ID" value="KAJ2800293.1"/>
    <property type="molecule type" value="Genomic_DNA"/>
</dbReference>
<feature type="non-terminal residue" evidence="1">
    <location>
        <position position="267"/>
    </location>
</feature>
<organism evidence="1 2">
    <name type="scientific">Coemansia furcata</name>
    <dbReference type="NCBI Taxonomy" id="417177"/>
    <lineage>
        <taxon>Eukaryota</taxon>
        <taxon>Fungi</taxon>
        <taxon>Fungi incertae sedis</taxon>
        <taxon>Zoopagomycota</taxon>
        <taxon>Kickxellomycotina</taxon>
        <taxon>Kickxellomycetes</taxon>
        <taxon>Kickxellales</taxon>
        <taxon>Kickxellaceae</taxon>
        <taxon>Coemansia</taxon>
    </lineage>
</organism>
<protein>
    <submittedName>
        <fullName evidence="1">Uncharacterized protein</fullName>
    </submittedName>
</protein>
<reference evidence="1" key="1">
    <citation type="submission" date="2022-07" db="EMBL/GenBank/DDBJ databases">
        <title>Phylogenomic reconstructions and comparative analyses of Kickxellomycotina fungi.</title>
        <authorList>
            <person name="Reynolds N.K."/>
            <person name="Stajich J.E."/>
            <person name="Barry K."/>
            <person name="Grigoriev I.V."/>
            <person name="Crous P."/>
            <person name="Smith M.E."/>
        </authorList>
    </citation>
    <scope>NUCLEOTIDE SEQUENCE</scope>
    <source>
        <strain evidence="1">CBS 102833</strain>
    </source>
</reference>
<keyword evidence="2" id="KW-1185">Reference proteome</keyword>
<proteinExistence type="predicted"/>
<evidence type="ECO:0000313" key="1">
    <source>
        <dbReference type="EMBL" id="KAJ2800293.1"/>
    </source>
</evidence>
<sequence length="267" mass="29424">MAEKFIAKAHHAYTKAKPDEIDLSPGDIIRVTNNEHDSWWVGHNESTKERGWFPSNFVKVEAKSSRTKTKRHVRCIKQYIADDDDEDALSLEVGDMVEVGRELEGWYFGTVDGRKGLFPASHVEDIGGPSSAKDMADKAPPPVHRPLPVPPVPSGATSPPPLPPTMLSRQGFVSPQPPVLPQRQPPLPPRASTDIPRGSDKRFSSALGADDTADDGAKKEKQKSGHRISRLFGNKKNKHRDAVEPSDIIMSPQAEEPQKLDDDGHDE</sequence>